<feature type="compositionally biased region" description="Basic and acidic residues" evidence="1">
    <location>
        <begin position="57"/>
        <end position="67"/>
    </location>
</feature>
<evidence type="ECO:0000313" key="3">
    <source>
        <dbReference type="WBParaSite" id="jg23355"/>
    </source>
</evidence>
<dbReference type="WBParaSite" id="jg23355">
    <property type="protein sequence ID" value="jg23355"/>
    <property type="gene ID" value="jg23355"/>
</dbReference>
<proteinExistence type="predicted"/>
<feature type="region of interest" description="Disordered" evidence="1">
    <location>
        <begin position="230"/>
        <end position="270"/>
    </location>
</feature>
<protein>
    <submittedName>
        <fullName evidence="3">Uncharacterized protein</fullName>
    </submittedName>
</protein>
<feature type="compositionally biased region" description="Low complexity" evidence="1">
    <location>
        <begin position="144"/>
        <end position="162"/>
    </location>
</feature>
<dbReference type="Proteomes" id="UP000887574">
    <property type="component" value="Unplaced"/>
</dbReference>
<keyword evidence="2" id="KW-1185">Reference proteome</keyword>
<feature type="region of interest" description="Disordered" evidence="1">
    <location>
        <begin position="57"/>
        <end position="96"/>
    </location>
</feature>
<dbReference type="AlphaFoldDB" id="A0A915DTI3"/>
<feature type="compositionally biased region" description="Basic and acidic residues" evidence="1">
    <location>
        <begin position="260"/>
        <end position="270"/>
    </location>
</feature>
<feature type="compositionally biased region" description="Low complexity" evidence="1">
    <location>
        <begin position="121"/>
        <end position="137"/>
    </location>
</feature>
<organism evidence="2 3">
    <name type="scientific">Ditylenchus dipsaci</name>
    <dbReference type="NCBI Taxonomy" id="166011"/>
    <lineage>
        <taxon>Eukaryota</taxon>
        <taxon>Metazoa</taxon>
        <taxon>Ecdysozoa</taxon>
        <taxon>Nematoda</taxon>
        <taxon>Chromadorea</taxon>
        <taxon>Rhabditida</taxon>
        <taxon>Tylenchina</taxon>
        <taxon>Tylenchomorpha</taxon>
        <taxon>Sphaerularioidea</taxon>
        <taxon>Anguinidae</taxon>
        <taxon>Anguininae</taxon>
        <taxon>Ditylenchus</taxon>
    </lineage>
</organism>
<evidence type="ECO:0000256" key="1">
    <source>
        <dbReference type="SAM" id="MobiDB-lite"/>
    </source>
</evidence>
<name>A0A915DTI3_9BILA</name>
<accession>A0A915DTI3</accession>
<feature type="region of interest" description="Disordered" evidence="1">
    <location>
        <begin position="117"/>
        <end position="163"/>
    </location>
</feature>
<sequence length="302" mass="33527">MPKESSKRRRRWRTTPSMARVSIVAGDVDFLQHRDSSWIQNESGETKDDPSFHMVEHISEEEPEPKIVLKKPTKAKKARKARPKPKKPPSIDESAMRKLNAIFEEVEDYSLIIEKVYEDPSTSQQNNDASSDSSSWSLDEKPRPLNASLSAKNSAKSPSPKNILLTTAVNHSAVPSTSHSWFESQPEIQLDQIQLENEVTALQKTFSPVKSVAEISKVSLRLSLSPAALENHESAAFSTPESSGEGRGSKLSDPPIKVSESSRDEAACKNENKSAIRLSLSFRQQEFVASTPVRNAGDGREY</sequence>
<feature type="compositionally biased region" description="Basic residues" evidence="1">
    <location>
        <begin position="68"/>
        <end position="87"/>
    </location>
</feature>
<reference evidence="3" key="1">
    <citation type="submission" date="2022-11" db="UniProtKB">
        <authorList>
            <consortium name="WormBaseParasite"/>
        </authorList>
    </citation>
    <scope>IDENTIFICATION</scope>
</reference>
<evidence type="ECO:0000313" key="2">
    <source>
        <dbReference type="Proteomes" id="UP000887574"/>
    </source>
</evidence>